<protein>
    <submittedName>
        <fullName evidence="1">Uncharacterized protein</fullName>
    </submittedName>
</protein>
<name>A0AAJ1D117_PANAN</name>
<dbReference type="Proteomes" id="UP001208888">
    <property type="component" value="Unassembled WGS sequence"/>
</dbReference>
<evidence type="ECO:0000313" key="2">
    <source>
        <dbReference type="Proteomes" id="UP001208888"/>
    </source>
</evidence>
<comment type="caution">
    <text evidence="1">The sequence shown here is derived from an EMBL/GenBank/DDBJ whole genome shotgun (WGS) entry which is preliminary data.</text>
</comment>
<proteinExistence type="predicted"/>
<organism evidence="1 2">
    <name type="scientific">Pantoea ananas</name>
    <name type="common">Erwinia uredovora</name>
    <dbReference type="NCBI Taxonomy" id="553"/>
    <lineage>
        <taxon>Bacteria</taxon>
        <taxon>Pseudomonadati</taxon>
        <taxon>Pseudomonadota</taxon>
        <taxon>Gammaproteobacteria</taxon>
        <taxon>Enterobacterales</taxon>
        <taxon>Erwiniaceae</taxon>
        <taxon>Pantoea</taxon>
    </lineage>
</organism>
<dbReference type="RefSeq" id="WP_064366136.1">
    <property type="nucleotide sequence ID" value="NZ_NKXT01000016.1"/>
</dbReference>
<reference evidence="1" key="1">
    <citation type="submission" date="2022-06" db="EMBL/GenBank/DDBJ databases">
        <title>Dynamics of rice microbiomes reveals core vertical transmitted seed endophytes.</title>
        <authorList>
            <person name="Liao K."/>
            <person name="Zhang X."/>
        </authorList>
    </citation>
    <scope>NUCLEOTIDE SEQUENCE</scope>
    <source>
        <strain evidence="1">JT1-17</strain>
    </source>
</reference>
<dbReference type="AlphaFoldDB" id="A0AAJ1D117"/>
<evidence type="ECO:0000313" key="1">
    <source>
        <dbReference type="EMBL" id="MCW0344896.1"/>
    </source>
</evidence>
<accession>A0AAJ1D117</accession>
<sequence>MNDAVEKKWLSGSKKLSRAQPGLDETLYVRSLKNVLKGYHFVECTDIITFLNLFCSAGIEKNELFYTEMKIKQCIDTHDNGSDYFSELRAAYKSITDMKHAYTKNFCDRED</sequence>
<dbReference type="EMBL" id="JANFVX010000011">
    <property type="protein sequence ID" value="MCW0344896.1"/>
    <property type="molecule type" value="Genomic_DNA"/>
</dbReference>
<gene>
    <name evidence="1" type="ORF">NB703_002989</name>
</gene>